<protein>
    <recommendedName>
        <fullName evidence="2">Tyr recombinase domain-containing protein</fullName>
    </recommendedName>
</protein>
<dbReference type="GO" id="GO:0015074">
    <property type="term" value="P:DNA integration"/>
    <property type="evidence" value="ECO:0007669"/>
    <property type="project" value="InterPro"/>
</dbReference>
<evidence type="ECO:0000313" key="4">
    <source>
        <dbReference type="Proteomes" id="UP000002640"/>
    </source>
</evidence>
<name>G4ZC14_PHYSP</name>
<dbReference type="InterPro" id="IPR002104">
    <property type="entry name" value="Integrase_catalytic"/>
</dbReference>
<dbReference type="GeneID" id="20651696"/>
<dbReference type="Proteomes" id="UP000002640">
    <property type="component" value="Unassembled WGS sequence"/>
</dbReference>
<gene>
    <name evidence="3" type="ORF">PHYSODRAFT_411234</name>
</gene>
<dbReference type="GO" id="GO:0003677">
    <property type="term" value="F:DNA binding"/>
    <property type="evidence" value="ECO:0007669"/>
    <property type="project" value="InterPro"/>
</dbReference>
<dbReference type="PANTHER" id="PTHR34605">
    <property type="entry name" value="PHAGE_INTEGRASE DOMAIN-CONTAINING PROTEIN"/>
    <property type="match status" value="1"/>
</dbReference>
<dbReference type="RefSeq" id="XP_009524832.1">
    <property type="nucleotide sequence ID" value="XM_009526537.1"/>
</dbReference>
<dbReference type="Gene3D" id="1.10.443.10">
    <property type="entry name" value="Intergrase catalytic core"/>
    <property type="match status" value="1"/>
</dbReference>
<dbReference type="InterPro" id="IPR052925">
    <property type="entry name" value="Phage_Integrase-like_Recomb"/>
</dbReference>
<proteinExistence type="predicted"/>
<dbReference type="EMBL" id="JH159153">
    <property type="protein sequence ID" value="EGZ22115.1"/>
    <property type="molecule type" value="Genomic_DNA"/>
</dbReference>
<dbReference type="InterPro" id="IPR011010">
    <property type="entry name" value="DNA_brk_join_enz"/>
</dbReference>
<dbReference type="GO" id="GO:0006310">
    <property type="term" value="P:DNA recombination"/>
    <property type="evidence" value="ECO:0007669"/>
    <property type="project" value="UniProtKB-KW"/>
</dbReference>
<dbReference type="InterPro" id="IPR013762">
    <property type="entry name" value="Integrase-like_cat_sf"/>
</dbReference>
<feature type="non-terminal residue" evidence="3">
    <location>
        <position position="1"/>
    </location>
</feature>
<keyword evidence="4" id="KW-1185">Reference proteome</keyword>
<dbReference type="PROSITE" id="PS51898">
    <property type="entry name" value="TYR_RECOMBINASE"/>
    <property type="match status" value="1"/>
</dbReference>
<feature type="non-terminal residue" evidence="3">
    <location>
        <position position="63"/>
    </location>
</feature>
<dbReference type="InParanoid" id="G4ZC14"/>
<evidence type="ECO:0000259" key="2">
    <source>
        <dbReference type="PROSITE" id="PS51898"/>
    </source>
</evidence>
<evidence type="ECO:0000313" key="3">
    <source>
        <dbReference type="EMBL" id="EGZ22115.1"/>
    </source>
</evidence>
<accession>G4ZC14</accession>
<dbReference type="SUPFAM" id="SSF56349">
    <property type="entry name" value="DNA breaking-rejoining enzymes"/>
    <property type="match status" value="1"/>
</dbReference>
<sequence>VSDSFITKIIRKAAASLDSNPAEFSTHSLRAGGATHMYRAGVDALTIQFHGRWASDTFKQYTR</sequence>
<dbReference type="PANTHER" id="PTHR34605:SF3">
    <property type="entry name" value="P CELL-TYPE AGGLUTINATION PROTEIN MAP4-LIKE-RELATED"/>
    <property type="match status" value="1"/>
</dbReference>
<reference evidence="3 4" key="1">
    <citation type="journal article" date="2006" name="Science">
        <title>Phytophthora genome sequences uncover evolutionary origins and mechanisms of pathogenesis.</title>
        <authorList>
            <person name="Tyler B.M."/>
            <person name="Tripathy S."/>
            <person name="Zhang X."/>
            <person name="Dehal P."/>
            <person name="Jiang R.H."/>
            <person name="Aerts A."/>
            <person name="Arredondo F.D."/>
            <person name="Baxter L."/>
            <person name="Bensasson D."/>
            <person name="Beynon J.L."/>
            <person name="Chapman J."/>
            <person name="Damasceno C.M."/>
            <person name="Dorrance A.E."/>
            <person name="Dou D."/>
            <person name="Dickerman A.W."/>
            <person name="Dubchak I.L."/>
            <person name="Garbelotto M."/>
            <person name="Gijzen M."/>
            <person name="Gordon S.G."/>
            <person name="Govers F."/>
            <person name="Grunwald N.J."/>
            <person name="Huang W."/>
            <person name="Ivors K.L."/>
            <person name="Jones R.W."/>
            <person name="Kamoun S."/>
            <person name="Krampis K."/>
            <person name="Lamour K.H."/>
            <person name="Lee M.K."/>
            <person name="McDonald W.H."/>
            <person name="Medina M."/>
            <person name="Meijer H.J."/>
            <person name="Nordberg E.K."/>
            <person name="Maclean D.J."/>
            <person name="Ospina-Giraldo M.D."/>
            <person name="Morris P.F."/>
            <person name="Phuntumart V."/>
            <person name="Putnam N.H."/>
            <person name="Rash S."/>
            <person name="Rose J.K."/>
            <person name="Sakihama Y."/>
            <person name="Salamov A.A."/>
            <person name="Savidor A."/>
            <person name="Scheuring C.F."/>
            <person name="Smith B.M."/>
            <person name="Sobral B.W."/>
            <person name="Terry A."/>
            <person name="Torto-Alalibo T.A."/>
            <person name="Win J."/>
            <person name="Xu Z."/>
            <person name="Zhang H."/>
            <person name="Grigoriev I.V."/>
            <person name="Rokhsar D.S."/>
            <person name="Boore J.L."/>
        </authorList>
    </citation>
    <scope>NUCLEOTIDE SEQUENCE [LARGE SCALE GENOMIC DNA]</scope>
    <source>
        <strain evidence="3 4">P6497</strain>
    </source>
</reference>
<dbReference type="AlphaFoldDB" id="G4ZC14"/>
<evidence type="ECO:0000256" key="1">
    <source>
        <dbReference type="ARBA" id="ARBA00023172"/>
    </source>
</evidence>
<dbReference type="Pfam" id="PF00589">
    <property type="entry name" value="Phage_integrase"/>
    <property type="match status" value="1"/>
</dbReference>
<organism evidence="3 4">
    <name type="scientific">Phytophthora sojae (strain P6497)</name>
    <name type="common">Soybean stem and root rot agent</name>
    <name type="synonym">Phytophthora megasperma f. sp. glycines</name>
    <dbReference type="NCBI Taxonomy" id="1094619"/>
    <lineage>
        <taxon>Eukaryota</taxon>
        <taxon>Sar</taxon>
        <taxon>Stramenopiles</taxon>
        <taxon>Oomycota</taxon>
        <taxon>Peronosporomycetes</taxon>
        <taxon>Peronosporales</taxon>
        <taxon>Peronosporaceae</taxon>
        <taxon>Phytophthora</taxon>
    </lineage>
</organism>
<keyword evidence="1" id="KW-0233">DNA recombination</keyword>
<dbReference type="KEGG" id="psoj:PHYSODRAFT_411234"/>
<dbReference type="SMR" id="G4ZC14"/>
<feature type="domain" description="Tyr recombinase" evidence="2">
    <location>
        <begin position="1"/>
        <end position="63"/>
    </location>
</feature>